<dbReference type="STRING" id="460.Lstg_1473"/>
<dbReference type="Proteomes" id="UP000054820">
    <property type="component" value="Unassembled WGS sequence"/>
</dbReference>
<evidence type="ECO:0000313" key="4">
    <source>
        <dbReference type="Proteomes" id="UP000054820"/>
    </source>
</evidence>
<dbReference type="AlphaFoldDB" id="A0A378LC07"/>
<dbReference type="EMBL" id="UGOY01000001">
    <property type="protein sequence ID" value="STY24386.1"/>
    <property type="molecule type" value="Genomic_DNA"/>
</dbReference>
<name>A0A378LC07_9GAMM</name>
<keyword evidence="4" id="KW-1185">Reference proteome</keyword>
<reference evidence="3 5" key="2">
    <citation type="submission" date="2018-06" db="EMBL/GenBank/DDBJ databases">
        <authorList>
            <consortium name="Pathogen Informatics"/>
            <person name="Doyle S."/>
        </authorList>
    </citation>
    <scope>NUCLEOTIDE SEQUENCE [LARGE SCALE GENOMIC DNA]</scope>
    <source>
        <strain evidence="3 5">NCTC11991</strain>
    </source>
</reference>
<evidence type="ECO:0000256" key="1">
    <source>
        <dbReference type="SAM" id="MobiDB-lite"/>
    </source>
</evidence>
<feature type="region of interest" description="Disordered" evidence="1">
    <location>
        <begin position="167"/>
        <end position="200"/>
    </location>
</feature>
<dbReference type="Proteomes" id="UP000255110">
    <property type="component" value="Unassembled WGS sequence"/>
</dbReference>
<dbReference type="OrthoDB" id="5653380at2"/>
<evidence type="ECO:0000313" key="5">
    <source>
        <dbReference type="Proteomes" id="UP000255110"/>
    </source>
</evidence>
<reference evidence="2 4" key="1">
    <citation type="submission" date="2015-11" db="EMBL/GenBank/DDBJ databases">
        <title>Genomic analysis of 38 Legionella species identifies large and diverse effector repertoires.</title>
        <authorList>
            <person name="Burstein D."/>
            <person name="Amaro F."/>
            <person name="Zusman T."/>
            <person name="Lifshitz Z."/>
            <person name="Cohen O."/>
            <person name="Gilbert J.A."/>
            <person name="Pupko T."/>
            <person name="Shuman H.A."/>
            <person name="Segal G."/>
        </authorList>
    </citation>
    <scope>NUCLEOTIDE SEQUENCE [LARGE SCALE GENOMIC DNA]</scope>
    <source>
        <strain evidence="2 4">SC-18-C9</strain>
    </source>
</reference>
<evidence type="ECO:0000313" key="2">
    <source>
        <dbReference type="EMBL" id="KTD78192.1"/>
    </source>
</evidence>
<feature type="compositionally biased region" description="Polar residues" evidence="1">
    <location>
        <begin position="171"/>
        <end position="200"/>
    </location>
</feature>
<organism evidence="3 5">
    <name type="scientific">Legionella steigerwaltii</name>
    <dbReference type="NCBI Taxonomy" id="460"/>
    <lineage>
        <taxon>Bacteria</taxon>
        <taxon>Pseudomonadati</taxon>
        <taxon>Pseudomonadota</taxon>
        <taxon>Gammaproteobacteria</taxon>
        <taxon>Legionellales</taxon>
        <taxon>Legionellaceae</taxon>
        <taxon>Legionella</taxon>
    </lineage>
</organism>
<dbReference type="RefSeq" id="WP_058477029.1">
    <property type="nucleotide sequence ID" value="NZ_CAAAIO010000019.1"/>
</dbReference>
<protein>
    <submittedName>
        <fullName evidence="3">Uncharacterized protein</fullName>
    </submittedName>
</protein>
<sequence>MKLEVEGKSDENDKDSKDFVDLMASVKAKHHVVSVNEANCSVSYYSKQLAALSTEATSISSELERTIDASKLAITKRLTLKPLSRLEQWAIEDYHGQANPFKQFALWAYNLGAEKPLQETAVAHRKELSDTLLDVGMKKTRIANLREEQTVNTNERRQISEKFRMAETRQKSLGATKQSTLESAQPSDTPELTDGETFNY</sequence>
<proteinExistence type="predicted"/>
<gene>
    <name evidence="2" type="ORF">Lstg_1473</name>
    <name evidence="3" type="ORF">NCTC11991_03011</name>
</gene>
<evidence type="ECO:0000313" key="3">
    <source>
        <dbReference type="EMBL" id="STY24386.1"/>
    </source>
</evidence>
<dbReference type="EMBL" id="LNYZ01000010">
    <property type="protein sequence ID" value="KTD78192.1"/>
    <property type="molecule type" value="Genomic_DNA"/>
</dbReference>
<accession>A0A378LC07</accession>